<comment type="caution">
    <text evidence="4">The sequence shown here is derived from an EMBL/GenBank/DDBJ whole genome shotgun (WGS) entry which is preliminary data.</text>
</comment>
<dbReference type="Pfam" id="PF05593">
    <property type="entry name" value="RHS_repeat"/>
    <property type="match status" value="3"/>
</dbReference>
<dbReference type="InterPro" id="IPR031325">
    <property type="entry name" value="RHS_repeat"/>
</dbReference>
<feature type="domain" description="Teneurin-like YD-shell" evidence="3">
    <location>
        <begin position="1120"/>
        <end position="1344"/>
    </location>
</feature>
<dbReference type="RefSeq" id="WP_167124708.1">
    <property type="nucleotide sequence ID" value="NZ_JAAQQR010000003.1"/>
</dbReference>
<protein>
    <submittedName>
        <fullName evidence="4">RHS repeat protein</fullName>
    </submittedName>
</protein>
<keyword evidence="5" id="KW-1185">Reference proteome</keyword>
<dbReference type="EMBL" id="JAAQQR010000003">
    <property type="protein sequence ID" value="NID04757.1"/>
    <property type="molecule type" value="Genomic_DNA"/>
</dbReference>
<dbReference type="Gene3D" id="2.180.10.10">
    <property type="entry name" value="RHS repeat-associated core"/>
    <property type="match status" value="3"/>
</dbReference>
<feature type="domain" description="DUF6531" evidence="2">
    <location>
        <begin position="173"/>
        <end position="244"/>
    </location>
</feature>
<dbReference type="InterPro" id="IPR056823">
    <property type="entry name" value="TEN-like_YD-shell"/>
</dbReference>
<dbReference type="Pfam" id="PF20148">
    <property type="entry name" value="DUF6531"/>
    <property type="match status" value="1"/>
</dbReference>
<evidence type="ECO:0000313" key="5">
    <source>
        <dbReference type="Proteomes" id="UP001429601"/>
    </source>
</evidence>
<dbReference type="PANTHER" id="PTHR32305">
    <property type="match status" value="1"/>
</dbReference>
<evidence type="ECO:0000259" key="2">
    <source>
        <dbReference type="Pfam" id="PF20148"/>
    </source>
</evidence>
<proteinExistence type="predicted"/>
<evidence type="ECO:0000313" key="4">
    <source>
        <dbReference type="EMBL" id="NID04757.1"/>
    </source>
</evidence>
<dbReference type="InterPro" id="IPR022385">
    <property type="entry name" value="Rhs_assc_core"/>
</dbReference>
<gene>
    <name evidence="4" type="ORF">HBF26_07655</name>
</gene>
<evidence type="ECO:0000259" key="3">
    <source>
        <dbReference type="Pfam" id="PF25023"/>
    </source>
</evidence>
<name>A0ABX0Q4X8_9GAMM</name>
<dbReference type="NCBIfam" id="TIGR01643">
    <property type="entry name" value="YD_repeat_2x"/>
    <property type="match status" value="5"/>
</dbReference>
<dbReference type="InterPro" id="IPR006530">
    <property type="entry name" value="YD"/>
</dbReference>
<dbReference type="InterPro" id="IPR050708">
    <property type="entry name" value="T6SS_VgrG/RHS"/>
</dbReference>
<dbReference type="Pfam" id="PF25023">
    <property type="entry name" value="TEN_YD-shell"/>
    <property type="match status" value="1"/>
</dbReference>
<dbReference type="NCBIfam" id="TIGR03696">
    <property type="entry name" value="Rhs_assc_core"/>
    <property type="match status" value="1"/>
</dbReference>
<accession>A0ABX0Q4X8</accession>
<reference evidence="4 5" key="1">
    <citation type="journal article" date="2011" name="Curr. Microbiol.">
        <title>Luteibacter jiangsuensis sp. nov.: a methamidophos-degrading bacterium isolated from a methamidophos-manufacturing factory.</title>
        <authorList>
            <person name="Wang L."/>
            <person name="Wang G.L."/>
            <person name="Li S.P."/>
            <person name="Jiang J.D."/>
        </authorList>
    </citation>
    <scope>NUCLEOTIDE SEQUENCE [LARGE SCALE GENOMIC DNA]</scope>
    <source>
        <strain evidence="4 5">CGMCC 1.10133</strain>
    </source>
</reference>
<organism evidence="4 5">
    <name type="scientific">Luteibacter jiangsuensis</name>
    <dbReference type="NCBI Taxonomy" id="637577"/>
    <lineage>
        <taxon>Bacteria</taxon>
        <taxon>Pseudomonadati</taxon>
        <taxon>Pseudomonadota</taxon>
        <taxon>Gammaproteobacteria</taxon>
        <taxon>Lysobacterales</taxon>
        <taxon>Rhodanobacteraceae</taxon>
        <taxon>Luteibacter</taxon>
    </lineage>
</organism>
<dbReference type="PANTHER" id="PTHR32305:SF15">
    <property type="entry name" value="PROTEIN RHSA-RELATED"/>
    <property type="match status" value="1"/>
</dbReference>
<sequence>MPFDRLSRTRLAGRLSEKLMLLVVLVLPSTSHAVQKRDASPFVEYKSPGGEFFLTHEEAAAAAMAYHCARSGYAECILEASEDTDIGYAYTYSYVLFGQRLTGRQLGAAYYSCPSSYDLYAKFVDTLFGPYGNREIGRSQGGMDIVCLHAQNPETESEFQSDLGSNQCNAMVGNPINVGAGNKFQTYIDITPTSASPLMWERFYNSGVVWVDRENNQLTGRTAPTTARLGSRWRGSYNRSLAPTTVPTPAGPVPGIRLYRHTGERIDYVESGSRYESVVDPRGLLRRARAGWTYRTPAGELEKYDAEGRLLSIEGNAGRHITFTYSDASTPPEVAPEIGVLIRATDQNGRHLIFDYDAKGRMASVRQAGGAKVAYTYSEGDEGGLKADLSKVTYADGRSVEYRYNEADYTQGAALPHHLTGIIDEHGRRFATYSYDEAGHAQGSEHALGADKVMVGYSMDTAQGFVFGPTGAIHTYSFESVRGSQRLVGVDQPGGAGCDPASSKLEYGSNGKVSARTDFDDVVTRFTYDTDGNEIERIEAADTARARRVTTQWHADLLLPVHIATPGHEETLAYDARGNVTQRRVAGAIDPSDPAATPSVIRIWTSTYDTSGRLLHVDGPRSDSATPQRLFTHTYRRSDDPSCAIGGTCAYRQGDLWKTENALGHVEEILAYDGSGRVLGRSDASGVTAAYTYTPRGWPATETITDVEGTVAVTRFDYTASGQVGRITDADGVAVTFEYDEAHRLVGVTDAAGHRIRYTLDAAGQRTAERIEDKDGTLVRQLTRTYDALGRVATQTDAYNHTTSHTYDTMHRWTGSTDARGTRTTASYDALGRLRETIGDIDGVKARIATEHDPLDQLISLTDPKGLTTAYLTTGLGDLSYLDSPDTGKAWSEYDAAGLLAVHEAAGGIGSHSVTRDALGRVLTKTFADPALAITMTYDVADSRCPASERYAIGRRTSMSDGSGSTAYCYDSAGRIARKFQTAGGRDLSVAYRYTKAGRLAGATLPDGSMVSWRHDSFGQVTGIDVAPAGGITAPLLSDVTWNALGNAAGWSYGNGRHLARSYDANGRPTGVTDMAPGGLRHALTYDEVGHVVGLDADGASRSFTYDGLGRLTETRDAGTNVALHQYTYDATGNRTSLTIGGATDHYVYAADSHQLTTADGALRRYDAAGNTIAIGNLESIHNAAGQLASISQSGTTLASYRYNGDGQRVTRTEGNHITHTVYDEAGHWLGDYDAAGKAIAQAIWLGNYPVGLIVDGRVLYIEPDHLGTPRAVIDPARNVPVWQWKLEGEAFGADRPNEDPDGDGQTFTFDLRFPGQRYDAVSGLYYNYFRYFDPVSGRYIQSDPIGLAGGISTYAYVGNNPHVRIDPRGLRADMDLCAGLSAQACMAMGMNFLPDYVVINATVPSLFEFGYTFTKSGAVFSHGGGAVGNPKGMLTGKNWGFSAAAGRMTKTCTAEEVDSFIQGGTWGASLYRGIGGGIATNRSGTAFETGFGFGGGAIDYTYSQQIVPPGAKR</sequence>
<dbReference type="InterPro" id="IPR045351">
    <property type="entry name" value="DUF6531"/>
</dbReference>
<dbReference type="Proteomes" id="UP001429601">
    <property type="component" value="Unassembled WGS sequence"/>
</dbReference>
<evidence type="ECO:0000256" key="1">
    <source>
        <dbReference type="ARBA" id="ARBA00022737"/>
    </source>
</evidence>
<keyword evidence="1" id="KW-0677">Repeat</keyword>